<dbReference type="SUPFAM" id="SSF82895">
    <property type="entry name" value="TSP-1 type 1 repeat"/>
    <property type="match status" value="1"/>
</dbReference>
<reference evidence="3 4" key="1">
    <citation type="submission" date="2018-11" db="EMBL/GenBank/DDBJ databases">
        <authorList>
            <consortium name="Pathogen Informatics"/>
        </authorList>
    </citation>
    <scope>NUCLEOTIDE SEQUENCE [LARGE SCALE GENOMIC DNA]</scope>
</reference>
<dbReference type="PROSITE" id="PS50948">
    <property type="entry name" value="PAN"/>
    <property type="match status" value="1"/>
</dbReference>
<dbReference type="InterPro" id="IPR036383">
    <property type="entry name" value="TSP1_rpt_sf"/>
</dbReference>
<dbReference type="Pfam" id="PF00024">
    <property type="entry name" value="PAN_1"/>
    <property type="match status" value="1"/>
</dbReference>
<dbReference type="SUPFAM" id="SSF57414">
    <property type="entry name" value="Hairpin loop containing domain-like"/>
    <property type="match status" value="1"/>
</dbReference>
<feature type="compositionally biased region" description="Basic and acidic residues" evidence="1">
    <location>
        <begin position="126"/>
        <end position="136"/>
    </location>
</feature>
<dbReference type="EMBL" id="UYYB01094597">
    <property type="protein sequence ID" value="VDM74711.1"/>
    <property type="molecule type" value="Genomic_DNA"/>
</dbReference>
<gene>
    <name evidence="3" type="ORF">SVUK_LOCUS9709</name>
</gene>
<feature type="domain" description="Apple" evidence="2">
    <location>
        <begin position="13"/>
        <end position="93"/>
    </location>
</feature>
<dbReference type="OrthoDB" id="5867217at2759"/>
<accession>A0A3P7INY8</accession>
<dbReference type="Proteomes" id="UP000270094">
    <property type="component" value="Unassembled WGS sequence"/>
</dbReference>
<dbReference type="PROSITE" id="PS50092">
    <property type="entry name" value="TSP1"/>
    <property type="match status" value="1"/>
</dbReference>
<feature type="compositionally biased region" description="Polar residues" evidence="1">
    <location>
        <begin position="151"/>
        <end position="164"/>
    </location>
</feature>
<organism evidence="3 4">
    <name type="scientific">Strongylus vulgaris</name>
    <name type="common">Blood worm</name>
    <dbReference type="NCBI Taxonomy" id="40348"/>
    <lineage>
        <taxon>Eukaryota</taxon>
        <taxon>Metazoa</taxon>
        <taxon>Ecdysozoa</taxon>
        <taxon>Nematoda</taxon>
        <taxon>Chromadorea</taxon>
        <taxon>Rhabditida</taxon>
        <taxon>Rhabditina</taxon>
        <taxon>Rhabditomorpha</taxon>
        <taxon>Strongyloidea</taxon>
        <taxon>Strongylidae</taxon>
        <taxon>Strongylus</taxon>
    </lineage>
</organism>
<dbReference type="Gene3D" id="3.50.4.10">
    <property type="entry name" value="Hepatocyte Growth Factor"/>
    <property type="match status" value="1"/>
</dbReference>
<keyword evidence="4" id="KW-1185">Reference proteome</keyword>
<dbReference type="AlphaFoldDB" id="A0A3P7INY8"/>
<dbReference type="SMART" id="SM00473">
    <property type="entry name" value="PAN_AP"/>
    <property type="match status" value="1"/>
</dbReference>
<proteinExistence type="predicted"/>
<protein>
    <recommendedName>
        <fullName evidence="2">Apple domain-containing protein</fullName>
    </recommendedName>
</protein>
<sequence>MNVFYTDAVPVECADAQFIRADDSVLIGFARNVTLVETMEQCVEQCIKEQDCKSAMYFYEEGECITNTESALSKPSAFAREENEKVVYFQNGCLSKLQSHEDPSLTSAEPTENQDHVKEEEIEDTPELRGSGRDLSDTVVQLTATRFREATTSAGSFNMGTTSATHEKSSDEDDAEDATSAELTTTTAHTTTTSRQQPEVETATTAESSVETKLNKKGEKASYIKYKKHPKNFASKTAKLTDRVKQGESVITDEGGEPVEGQTSPFDKKKHLSIKPVFESAEKEKEDVEEYPTYFSEWSDWTPCTKGGERQIRRRKCLDLRRCLGALMQVRNCPAVLPEPAQSGPVESVRSVIEVPRIPEYDDADGNPEVRPSTVVQQAESVWSPWLGVCQHFASGQPCNSGEMIGFESRECIAKEPSMCEGPFFRYCTLPC</sequence>
<dbReference type="InterPro" id="IPR000884">
    <property type="entry name" value="TSP1_rpt"/>
</dbReference>
<evidence type="ECO:0000259" key="2">
    <source>
        <dbReference type="PROSITE" id="PS50948"/>
    </source>
</evidence>
<evidence type="ECO:0000313" key="4">
    <source>
        <dbReference type="Proteomes" id="UP000270094"/>
    </source>
</evidence>
<evidence type="ECO:0000313" key="3">
    <source>
        <dbReference type="EMBL" id="VDM74711.1"/>
    </source>
</evidence>
<dbReference type="InterPro" id="IPR003609">
    <property type="entry name" value="Pan_app"/>
</dbReference>
<name>A0A3P7INY8_STRVU</name>
<feature type="region of interest" description="Disordered" evidence="1">
    <location>
        <begin position="151"/>
        <end position="216"/>
    </location>
</feature>
<evidence type="ECO:0000256" key="1">
    <source>
        <dbReference type="SAM" id="MobiDB-lite"/>
    </source>
</evidence>
<dbReference type="CDD" id="cd01099">
    <property type="entry name" value="PAN_AP_HGF"/>
    <property type="match status" value="1"/>
</dbReference>
<feature type="region of interest" description="Disordered" evidence="1">
    <location>
        <begin position="99"/>
        <end position="136"/>
    </location>
</feature>
<feature type="compositionally biased region" description="Acidic residues" evidence="1">
    <location>
        <begin position="170"/>
        <end position="179"/>
    </location>
</feature>
<feature type="compositionally biased region" description="Low complexity" evidence="1">
    <location>
        <begin position="180"/>
        <end position="212"/>
    </location>
</feature>